<reference evidence="3" key="1">
    <citation type="journal article" date="2020" name="BMC Genomics">
        <title>Correction to: Identification and distribution of gene clusters required for synthesis of sphingolipid metabolism inhibitors in diverse species of the filamentous fungus Fusarium.</title>
        <authorList>
            <person name="Kim H.S."/>
            <person name="Lohmar J.M."/>
            <person name="Busman M."/>
            <person name="Brown D.W."/>
            <person name="Naumann T.A."/>
            <person name="Divon H.H."/>
            <person name="Lysoe E."/>
            <person name="Uhlig S."/>
            <person name="Proctor R.H."/>
        </authorList>
    </citation>
    <scope>NUCLEOTIDE SEQUENCE [LARGE SCALE GENOMIC DNA]</scope>
    <source>
        <strain evidence="3">NRRL 25331</strain>
    </source>
</reference>
<feature type="chain" id="PRO_5034151940" evidence="1">
    <location>
        <begin position="21"/>
        <end position="76"/>
    </location>
</feature>
<reference evidence="2 3" key="2">
    <citation type="submission" date="2020-05" db="EMBL/GenBank/DDBJ databases">
        <title>Identification and distribution of gene clusters putatively required for synthesis of sphingolipid metabolism inhibitors in phylogenetically diverse species of the filamentous fungus Fusarium.</title>
        <authorList>
            <person name="Kim H.-S."/>
            <person name="Busman M."/>
            <person name="Brown D.W."/>
            <person name="Divon H."/>
            <person name="Uhlig S."/>
            <person name="Proctor R.H."/>
        </authorList>
    </citation>
    <scope>NUCLEOTIDE SEQUENCE [LARGE SCALE GENOMIC DNA]</scope>
    <source>
        <strain evidence="2 3">NRRL 25331</strain>
    </source>
</reference>
<keyword evidence="1" id="KW-0732">Signal</keyword>
<feature type="signal peptide" evidence="1">
    <location>
        <begin position="1"/>
        <end position="20"/>
    </location>
</feature>
<organism evidence="2 3">
    <name type="scientific">Fusarium circinatum</name>
    <name type="common">Pitch canker fungus</name>
    <name type="synonym">Gibberella circinata</name>
    <dbReference type="NCBI Taxonomy" id="48490"/>
    <lineage>
        <taxon>Eukaryota</taxon>
        <taxon>Fungi</taxon>
        <taxon>Dikarya</taxon>
        <taxon>Ascomycota</taxon>
        <taxon>Pezizomycotina</taxon>
        <taxon>Sordariomycetes</taxon>
        <taxon>Hypocreomycetidae</taxon>
        <taxon>Hypocreales</taxon>
        <taxon>Nectriaceae</taxon>
        <taxon>Fusarium</taxon>
        <taxon>Fusarium fujikuroi species complex</taxon>
    </lineage>
</organism>
<keyword evidence="3" id="KW-1185">Reference proteome</keyword>
<gene>
    <name evidence="2" type="ORF">FCIRC_5392</name>
</gene>
<dbReference type="EMBL" id="JAAQPE010000177">
    <property type="protein sequence ID" value="KAF5681667.1"/>
    <property type="molecule type" value="Genomic_DNA"/>
</dbReference>
<feature type="non-terminal residue" evidence="2">
    <location>
        <position position="1"/>
    </location>
</feature>
<comment type="caution">
    <text evidence="2">The sequence shown here is derived from an EMBL/GenBank/DDBJ whole genome shotgun (WGS) entry which is preliminary data.</text>
</comment>
<evidence type="ECO:0000313" key="3">
    <source>
        <dbReference type="Proteomes" id="UP000572754"/>
    </source>
</evidence>
<accession>A0A8H5U8J7</accession>
<dbReference type="AlphaFoldDB" id="A0A8H5U8J7"/>
<evidence type="ECO:0000256" key="1">
    <source>
        <dbReference type="SAM" id="SignalP"/>
    </source>
</evidence>
<name>A0A8H5U8J7_FUSCI</name>
<dbReference type="Proteomes" id="UP000572754">
    <property type="component" value="Unassembled WGS sequence"/>
</dbReference>
<sequence>MYAMLLLSLLSVSWIDGSISQERRHHRRLHLRLALRNAHRAQEQARLICESAARGQATLAQWQRALAIWQEAQVWI</sequence>
<protein>
    <submittedName>
        <fullName evidence="2">Uncharacterized protein</fullName>
    </submittedName>
</protein>
<evidence type="ECO:0000313" key="2">
    <source>
        <dbReference type="EMBL" id="KAF5681667.1"/>
    </source>
</evidence>
<proteinExistence type="predicted"/>